<protein>
    <recommendedName>
        <fullName evidence="6">NLE domain-containing protein</fullName>
    </recommendedName>
</protein>
<dbReference type="PROSITE" id="PS50294">
    <property type="entry name" value="WD_REPEATS_REGION"/>
    <property type="match status" value="2"/>
</dbReference>
<feature type="repeat" description="WD" evidence="5">
    <location>
        <begin position="203"/>
        <end position="236"/>
    </location>
</feature>
<evidence type="ECO:0000259" key="6">
    <source>
        <dbReference type="Pfam" id="PF08154"/>
    </source>
</evidence>
<comment type="subcellular location">
    <subcellularLocation>
        <location evidence="1">Nucleus</location>
        <location evidence="1">Nucleolus</location>
    </subcellularLocation>
</comment>
<dbReference type="InterPro" id="IPR019775">
    <property type="entry name" value="WD40_repeat_CS"/>
</dbReference>
<keyword evidence="3" id="KW-0677">Repeat</keyword>
<comment type="caution">
    <text evidence="7">The sequence shown here is derived from an EMBL/GenBank/DDBJ whole genome shotgun (WGS) entry which is preliminary data.</text>
</comment>
<name>A0AAV5WEV5_9BILA</name>
<evidence type="ECO:0000256" key="4">
    <source>
        <dbReference type="ARBA" id="ARBA00023242"/>
    </source>
</evidence>
<dbReference type="SMART" id="SM00320">
    <property type="entry name" value="WD40"/>
    <property type="match status" value="5"/>
</dbReference>
<organism evidence="7 8">
    <name type="scientific">Pristionchus fissidentatus</name>
    <dbReference type="NCBI Taxonomy" id="1538716"/>
    <lineage>
        <taxon>Eukaryota</taxon>
        <taxon>Metazoa</taxon>
        <taxon>Ecdysozoa</taxon>
        <taxon>Nematoda</taxon>
        <taxon>Chromadorea</taxon>
        <taxon>Rhabditida</taxon>
        <taxon>Rhabditina</taxon>
        <taxon>Diplogasteromorpha</taxon>
        <taxon>Diplogasteroidea</taxon>
        <taxon>Neodiplogasteridae</taxon>
        <taxon>Pristionchus</taxon>
    </lineage>
</organism>
<feature type="repeat" description="WD" evidence="5">
    <location>
        <begin position="355"/>
        <end position="397"/>
    </location>
</feature>
<dbReference type="InterPro" id="IPR015943">
    <property type="entry name" value="WD40/YVTN_repeat-like_dom_sf"/>
</dbReference>
<keyword evidence="8" id="KW-1185">Reference proteome</keyword>
<evidence type="ECO:0000256" key="5">
    <source>
        <dbReference type="PROSITE-ProRule" id="PRU00221"/>
    </source>
</evidence>
<evidence type="ECO:0000313" key="8">
    <source>
        <dbReference type="Proteomes" id="UP001432322"/>
    </source>
</evidence>
<dbReference type="Pfam" id="PF08154">
    <property type="entry name" value="NLE"/>
    <property type="match status" value="1"/>
</dbReference>
<dbReference type="InterPro" id="IPR036322">
    <property type="entry name" value="WD40_repeat_dom_sf"/>
</dbReference>
<evidence type="ECO:0000256" key="1">
    <source>
        <dbReference type="ARBA" id="ARBA00004604"/>
    </source>
</evidence>
<reference evidence="7" key="1">
    <citation type="submission" date="2023-10" db="EMBL/GenBank/DDBJ databases">
        <title>Genome assembly of Pristionchus species.</title>
        <authorList>
            <person name="Yoshida K."/>
            <person name="Sommer R.J."/>
        </authorList>
    </citation>
    <scope>NUCLEOTIDE SEQUENCE</scope>
    <source>
        <strain evidence="7">RS5133</strain>
    </source>
</reference>
<accession>A0AAV5WEV5</accession>
<dbReference type="PANTHER" id="PTHR19855">
    <property type="entry name" value="WD40 REPEAT PROTEIN 12, 37"/>
    <property type="match status" value="1"/>
</dbReference>
<dbReference type="Gene3D" id="2.130.10.10">
    <property type="entry name" value="YVTN repeat-like/Quinoprotein amine dehydrogenase"/>
    <property type="match status" value="1"/>
</dbReference>
<dbReference type="Pfam" id="PF00400">
    <property type="entry name" value="WD40"/>
    <property type="match status" value="4"/>
</dbReference>
<evidence type="ECO:0000256" key="2">
    <source>
        <dbReference type="ARBA" id="ARBA00022574"/>
    </source>
</evidence>
<evidence type="ECO:0000313" key="7">
    <source>
        <dbReference type="EMBL" id="GMT29155.1"/>
    </source>
</evidence>
<proteinExistence type="predicted"/>
<keyword evidence="2 5" id="KW-0853">WD repeat</keyword>
<dbReference type="PROSITE" id="PS50082">
    <property type="entry name" value="WD_REPEATS_2"/>
    <property type="match status" value="3"/>
</dbReference>
<dbReference type="SUPFAM" id="SSF50978">
    <property type="entry name" value="WD40 repeat-like"/>
    <property type="match status" value="1"/>
</dbReference>
<dbReference type="InterPro" id="IPR001680">
    <property type="entry name" value="WD40_rpt"/>
</dbReference>
<dbReference type="PRINTS" id="PR00320">
    <property type="entry name" value="GPROTEINBRPT"/>
</dbReference>
<sequence>IVQERFTMTEDESRHVQVSFYSASSDKPIPGTEDAVIDVPVSADHEKLNNLVNTLATAADDEWKQRRYELLIGTTFLRCPLSEFILENHLDFERVVQIQCVDGYDPPEPQHSLNGPDWISSVHVTPSIYVSTGFDGSVTVWDRKGAKLSQHTREESAIKGACIITAPKGTGMGGLSMATGLENGSIWVQEWSADGGVKAVAALRGHSRSVEAVRVGVDGSRLISGGFDAHIKVWNLAADASDVYDAPKAKSEKRLKEDYVTKTPMVTLGGHSDAVVALEWSPLQKERAFSASWDHSLLQWDLELAGEVSRIRAQRGFTSIAVHTTTGLIIGGLTDAVPRLYDSKSSEGSFLKQSFIGHKGWVTCVKWTEKDEHSFISSSFDGTVKMWDIRSSKTPVFDISGHDDRVLCCGVGEGAILSGGVDNKVNIFSF</sequence>
<dbReference type="PANTHER" id="PTHR19855:SF11">
    <property type="entry name" value="RIBOSOME BIOGENESIS PROTEIN WDR12"/>
    <property type="match status" value="1"/>
</dbReference>
<gene>
    <name evidence="7" type="ORF">PFISCL1PPCAC_20452</name>
</gene>
<dbReference type="InterPro" id="IPR020472">
    <property type="entry name" value="WD40_PAC1"/>
</dbReference>
<dbReference type="PROSITE" id="PS00678">
    <property type="entry name" value="WD_REPEATS_1"/>
    <property type="match status" value="1"/>
</dbReference>
<feature type="non-terminal residue" evidence="7">
    <location>
        <position position="1"/>
    </location>
</feature>
<evidence type="ECO:0000256" key="3">
    <source>
        <dbReference type="ARBA" id="ARBA00022737"/>
    </source>
</evidence>
<dbReference type="InterPro" id="IPR012972">
    <property type="entry name" value="NLE"/>
</dbReference>
<feature type="domain" description="NLE" evidence="6">
    <location>
        <begin position="16"/>
        <end position="85"/>
    </location>
</feature>
<dbReference type="AlphaFoldDB" id="A0AAV5WEV5"/>
<keyword evidence="4" id="KW-0539">Nucleus</keyword>
<dbReference type="Proteomes" id="UP001432322">
    <property type="component" value="Unassembled WGS sequence"/>
</dbReference>
<feature type="repeat" description="WD" evidence="5">
    <location>
        <begin position="268"/>
        <end position="310"/>
    </location>
</feature>
<dbReference type="EMBL" id="BTSY01000005">
    <property type="protein sequence ID" value="GMT29155.1"/>
    <property type="molecule type" value="Genomic_DNA"/>
</dbReference>
<dbReference type="GO" id="GO:0005730">
    <property type="term" value="C:nucleolus"/>
    <property type="evidence" value="ECO:0007669"/>
    <property type="project" value="UniProtKB-SubCell"/>
</dbReference>